<organism evidence="1 2">
    <name type="scientific">Actinomortierella ambigua</name>
    <dbReference type="NCBI Taxonomy" id="1343610"/>
    <lineage>
        <taxon>Eukaryota</taxon>
        <taxon>Fungi</taxon>
        <taxon>Fungi incertae sedis</taxon>
        <taxon>Mucoromycota</taxon>
        <taxon>Mortierellomycotina</taxon>
        <taxon>Mortierellomycetes</taxon>
        <taxon>Mortierellales</taxon>
        <taxon>Mortierellaceae</taxon>
        <taxon>Actinomortierella</taxon>
    </lineage>
</organism>
<keyword evidence="2" id="KW-1185">Reference proteome</keyword>
<comment type="caution">
    <text evidence="1">The sequence shown here is derived from an EMBL/GenBank/DDBJ whole genome shotgun (WGS) entry which is preliminary data.</text>
</comment>
<proteinExistence type="predicted"/>
<reference evidence="1" key="1">
    <citation type="journal article" date="2020" name="Fungal Divers.">
        <title>Resolving the Mortierellaceae phylogeny through synthesis of multi-gene phylogenetics and phylogenomics.</title>
        <authorList>
            <person name="Vandepol N."/>
            <person name="Liber J."/>
            <person name="Desiro A."/>
            <person name="Na H."/>
            <person name="Kennedy M."/>
            <person name="Barry K."/>
            <person name="Grigoriev I.V."/>
            <person name="Miller A.N."/>
            <person name="O'Donnell K."/>
            <person name="Stajich J.E."/>
            <person name="Bonito G."/>
        </authorList>
    </citation>
    <scope>NUCLEOTIDE SEQUENCE</scope>
    <source>
        <strain evidence="1">BC1065</strain>
    </source>
</reference>
<evidence type="ECO:0000313" key="1">
    <source>
        <dbReference type="EMBL" id="KAG0268505.1"/>
    </source>
</evidence>
<dbReference type="AlphaFoldDB" id="A0A9P6QJ98"/>
<dbReference type="InterPro" id="IPR008972">
    <property type="entry name" value="Cupredoxin"/>
</dbReference>
<evidence type="ECO:0000313" key="2">
    <source>
        <dbReference type="Proteomes" id="UP000807716"/>
    </source>
</evidence>
<dbReference type="EMBL" id="JAAAJB010000049">
    <property type="protein sequence ID" value="KAG0268505.1"/>
    <property type="molecule type" value="Genomic_DNA"/>
</dbReference>
<protein>
    <submittedName>
        <fullName evidence="1">Uncharacterized protein</fullName>
    </submittedName>
</protein>
<accession>A0A9P6QJ98</accession>
<sequence>AKVVAVSWKGNAPQPQTVTIIRGDTVRWTNNDKDAYHGVVETTGKSTCIEKSGGFRSGKIEPGQSWQRTFVEATTINYMDGVAGQCQRGGKGIIVVQYN</sequence>
<dbReference type="SUPFAM" id="SSF49503">
    <property type="entry name" value="Cupredoxins"/>
    <property type="match status" value="1"/>
</dbReference>
<feature type="non-terminal residue" evidence="1">
    <location>
        <position position="1"/>
    </location>
</feature>
<name>A0A9P6QJ98_9FUNG</name>
<dbReference type="OrthoDB" id="1921208at2759"/>
<gene>
    <name evidence="1" type="ORF">DFQ27_006570</name>
</gene>
<dbReference type="Gene3D" id="2.60.40.420">
    <property type="entry name" value="Cupredoxins - blue copper proteins"/>
    <property type="match status" value="1"/>
</dbReference>
<dbReference type="Proteomes" id="UP000807716">
    <property type="component" value="Unassembled WGS sequence"/>
</dbReference>